<dbReference type="InterPro" id="IPR001466">
    <property type="entry name" value="Beta-lactam-related"/>
</dbReference>
<dbReference type="InterPro" id="IPR012338">
    <property type="entry name" value="Beta-lactam/transpept-like"/>
</dbReference>
<dbReference type="InterPro" id="IPR050789">
    <property type="entry name" value="Diverse_Enzym_Activities"/>
</dbReference>
<dbReference type="Pfam" id="PF00144">
    <property type="entry name" value="Beta-lactamase"/>
    <property type="match status" value="1"/>
</dbReference>
<dbReference type="Gene3D" id="3.40.710.10">
    <property type="entry name" value="DD-peptidase/beta-lactamase superfamily"/>
    <property type="match status" value="1"/>
</dbReference>
<evidence type="ECO:0000313" key="2">
    <source>
        <dbReference type="EMBL" id="GJE02144.1"/>
    </source>
</evidence>
<accession>A0ABQ4SG81</accession>
<dbReference type="EMBL" id="BPQQ01000048">
    <property type="protein sequence ID" value="GJE02144.1"/>
    <property type="molecule type" value="Genomic_DNA"/>
</dbReference>
<dbReference type="PANTHER" id="PTHR43283:SF3">
    <property type="entry name" value="BETA-LACTAMASE FAMILY PROTEIN (AFU_ORTHOLOGUE AFUA_5G07500)"/>
    <property type="match status" value="1"/>
</dbReference>
<sequence length="437" mass="46545">MRGQTRRAAIGAVALLWALAVPAGAEVMQRAKPEEAGLSSERLARIAPAFEAEIREGRIPGAVVMVARRGRLVYAQAFGAQDKAAGKPMTTDAIFRAYSMTKAMTSVGAMMLVEEGRIQLTDPVAKYLPEFRTLQVSVPKADGMGQASFGTVPADRAPTIQDLLRHTAGLAYGEITGNAPVKGAYAQAGLYTPGADYAAIELDPEAFTKRIAGAPLAHQPGTTWEYSLATDVLGRVIEKVSGQRLSAFLDARLFRPLGMSDTGFSLPAEKMGRLAQAFPTDPATGNPNRVIDVSAPPKNDSGGAGAVTTAADYLRFCQMLLNGGEIDGTRLLSRTTVALMTADHLPPAIRQTVQPGEQLLGVQGYTFGLGFAVRREQGLAGVHGSAGEYTWAGYAGTYFWVDPKEQLVGILMTQAPGPSRPYYRRLVRGLVYQAIAD</sequence>
<proteinExistence type="predicted"/>
<evidence type="ECO:0000259" key="1">
    <source>
        <dbReference type="Pfam" id="PF00144"/>
    </source>
</evidence>
<reference evidence="2" key="2">
    <citation type="submission" date="2021-08" db="EMBL/GenBank/DDBJ databases">
        <authorList>
            <person name="Tani A."/>
            <person name="Ola A."/>
            <person name="Ogura Y."/>
            <person name="Katsura K."/>
            <person name="Hayashi T."/>
        </authorList>
    </citation>
    <scope>NUCLEOTIDE SEQUENCE</scope>
    <source>
        <strain evidence="2">DSM 17168</strain>
    </source>
</reference>
<dbReference type="SUPFAM" id="SSF56601">
    <property type="entry name" value="beta-lactamase/transpeptidase-like"/>
    <property type="match status" value="1"/>
</dbReference>
<feature type="domain" description="Beta-lactamase-related" evidence="1">
    <location>
        <begin position="50"/>
        <end position="425"/>
    </location>
</feature>
<name>A0ABQ4SG81_9HYPH</name>
<dbReference type="Proteomes" id="UP001055153">
    <property type="component" value="Unassembled WGS sequence"/>
</dbReference>
<dbReference type="PANTHER" id="PTHR43283">
    <property type="entry name" value="BETA-LACTAMASE-RELATED"/>
    <property type="match status" value="1"/>
</dbReference>
<gene>
    <name evidence="2" type="ORF">GMJLKIPL_4088</name>
</gene>
<dbReference type="RefSeq" id="WP_238237597.1">
    <property type="nucleotide sequence ID" value="NZ_BPQQ01000048.1"/>
</dbReference>
<protein>
    <recommendedName>
        <fullName evidence="1">Beta-lactamase-related domain-containing protein</fullName>
    </recommendedName>
</protein>
<reference evidence="2" key="1">
    <citation type="journal article" date="2021" name="Front. Microbiol.">
        <title>Comprehensive Comparative Genomics and Phenotyping of Methylobacterium Species.</title>
        <authorList>
            <person name="Alessa O."/>
            <person name="Ogura Y."/>
            <person name="Fujitani Y."/>
            <person name="Takami H."/>
            <person name="Hayashi T."/>
            <person name="Sahin N."/>
            <person name="Tani A."/>
        </authorList>
    </citation>
    <scope>NUCLEOTIDE SEQUENCE</scope>
    <source>
        <strain evidence="2">DSM 17168</strain>
    </source>
</reference>
<organism evidence="2 3">
    <name type="scientific">Methylobacterium isbiliense</name>
    <dbReference type="NCBI Taxonomy" id="315478"/>
    <lineage>
        <taxon>Bacteria</taxon>
        <taxon>Pseudomonadati</taxon>
        <taxon>Pseudomonadota</taxon>
        <taxon>Alphaproteobacteria</taxon>
        <taxon>Hyphomicrobiales</taxon>
        <taxon>Methylobacteriaceae</taxon>
        <taxon>Methylobacterium</taxon>
    </lineage>
</organism>
<keyword evidence="3" id="KW-1185">Reference proteome</keyword>
<evidence type="ECO:0000313" key="3">
    <source>
        <dbReference type="Proteomes" id="UP001055153"/>
    </source>
</evidence>
<comment type="caution">
    <text evidence="2">The sequence shown here is derived from an EMBL/GenBank/DDBJ whole genome shotgun (WGS) entry which is preliminary data.</text>
</comment>